<feature type="region of interest" description="Disordered" evidence="1">
    <location>
        <begin position="49"/>
        <end position="76"/>
    </location>
</feature>
<evidence type="ECO:0000313" key="3">
    <source>
        <dbReference type="Proteomes" id="UP000176005"/>
    </source>
</evidence>
<protein>
    <submittedName>
        <fullName evidence="2">Uncharacterized protein</fullName>
    </submittedName>
</protein>
<reference evidence="2 3" key="1">
    <citation type="journal article" date="2016" name="Front. Microbiol.">
        <title>Comparative Genomics Analysis of Streptomyces Species Reveals Their Adaptation to the Marine Environment and Their Diversity at the Genomic Level.</title>
        <authorList>
            <person name="Tian X."/>
            <person name="Zhang Z."/>
            <person name="Yang T."/>
            <person name="Chen M."/>
            <person name="Li J."/>
            <person name="Chen F."/>
            <person name="Yang J."/>
            <person name="Li W."/>
            <person name="Zhang B."/>
            <person name="Zhang Z."/>
            <person name="Wu J."/>
            <person name="Zhang C."/>
            <person name="Long L."/>
            <person name="Xiao J."/>
        </authorList>
    </citation>
    <scope>NUCLEOTIDE SEQUENCE [LARGE SCALE GENOMIC DNA]</scope>
    <source>
        <strain evidence="2 3">SCSIO 10429</strain>
    </source>
</reference>
<dbReference type="EMBL" id="LJGW01000377">
    <property type="protein sequence ID" value="OEV09311.1"/>
    <property type="molecule type" value="Genomic_DNA"/>
</dbReference>
<feature type="region of interest" description="Disordered" evidence="1">
    <location>
        <begin position="1"/>
        <end position="34"/>
    </location>
</feature>
<gene>
    <name evidence="2" type="ORF">AN218_23035</name>
</gene>
<proteinExistence type="predicted"/>
<keyword evidence="3" id="KW-1185">Reference proteome</keyword>
<dbReference type="AlphaFoldDB" id="A0A1E7KZK6"/>
<comment type="caution">
    <text evidence="2">The sequence shown here is derived from an EMBL/GenBank/DDBJ whole genome shotgun (WGS) entry which is preliminary data.</text>
</comment>
<feature type="compositionally biased region" description="Basic and acidic residues" evidence="1">
    <location>
        <begin position="16"/>
        <end position="29"/>
    </location>
</feature>
<evidence type="ECO:0000256" key="1">
    <source>
        <dbReference type="SAM" id="MobiDB-lite"/>
    </source>
</evidence>
<sequence>MDKPADPIVFGPVDETAPRTRSDRDHACDRTSTAGCREPLLMSDAAMETWHGTRLDRAAPPAAAEPPAEHGGSYEDADELAHVVWGM</sequence>
<organism evidence="2 3">
    <name type="scientific">Streptomyces nanshensis</name>
    <dbReference type="NCBI Taxonomy" id="518642"/>
    <lineage>
        <taxon>Bacteria</taxon>
        <taxon>Bacillati</taxon>
        <taxon>Actinomycetota</taxon>
        <taxon>Actinomycetes</taxon>
        <taxon>Kitasatosporales</taxon>
        <taxon>Streptomycetaceae</taxon>
        <taxon>Streptomyces</taxon>
    </lineage>
</organism>
<evidence type="ECO:0000313" key="2">
    <source>
        <dbReference type="EMBL" id="OEV09311.1"/>
    </source>
</evidence>
<name>A0A1E7KZK6_9ACTN</name>
<accession>A0A1E7KZK6</accession>
<dbReference type="Proteomes" id="UP000176005">
    <property type="component" value="Unassembled WGS sequence"/>
</dbReference>